<organism evidence="11 12">
    <name type="scientific">Paracoccus aurantius</name>
    <dbReference type="NCBI Taxonomy" id="3073814"/>
    <lineage>
        <taxon>Bacteria</taxon>
        <taxon>Pseudomonadati</taxon>
        <taxon>Pseudomonadota</taxon>
        <taxon>Alphaproteobacteria</taxon>
        <taxon>Rhodobacterales</taxon>
        <taxon>Paracoccaceae</taxon>
        <taxon>Paracoccus</taxon>
    </lineage>
</organism>
<evidence type="ECO:0000256" key="10">
    <source>
        <dbReference type="RuleBase" id="RU003835"/>
    </source>
</evidence>
<dbReference type="PIRSF" id="PIRSF000722">
    <property type="entry name" value="Acetate_prop_kin"/>
    <property type="match status" value="1"/>
</dbReference>
<keyword evidence="5 9" id="KW-0547">Nucleotide-binding</keyword>
<feature type="binding site" evidence="9">
    <location>
        <position position="94"/>
    </location>
    <ligand>
        <name>substrate</name>
    </ligand>
</feature>
<feature type="binding site" evidence="9">
    <location>
        <position position="380"/>
    </location>
    <ligand>
        <name>Mg(2+)</name>
        <dbReference type="ChEBI" id="CHEBI:18420"/>
    </ligand>
</feature>
<sequence>MTGAILVVNAGSSSLKFQIFGIGETGATLIRQIRGQMDGIGLRPHLRATAADGATIIDRAYAPGEIPDLPAAITETGHWLGTLEGLDLRAIGHRVVHGGPDFSAPVLIDEAVLDHLADYEVLAPLHQPNNLAPIRLAMQISPDVPQVACFDTAFHRDHTQVTESYAIPRSYYDEGVRRYGFHGLSYEYIASRLPEIAPDIAQGRVITAHLGSGASMCALKAGRSVDSTMGFTALDGLPMGTRPGQLDPGVVLYLISQRGMSADQVTDLLYRGSGLKALSGVSSDMRELLTSDAPDAAFAIDYFAYRCGLSAGMLAAALGGLDAFVFTAGIGENSAPIRARIAATLGWLGAELDPDANARGATLVSTPASRIALYVIPTDEELMIARHTLALIQEPQQGNPT</sequence>
<dbReference type="Proteomes" id="UP001269144">
    <property type="component" value="Unassembled WGS sequence"/>
</dbReference>
<comment type="pathway">
    <text evidence="9">Metabolic intermediate biosynthesis; acetyl-CoA biosynthesis; acetyl-CoA from acetate: step 1/2.</text>
</comment>
<dbReference type="InterPro" id="IPR023865">
    <property type="entry name" value="Aliphatic_acid_kinase_CS"/>
</dbReference>
<proteinExistence type="inferred from homology"/>
<comment type="subcellular location">
    <subcellularLocation>
        <location evidence="9">Cytoplasm</location>
    </subcellularLocation>
</comment>
<feature type="binding site" evidence="9">
    <location>
        <position position="9"/>
    </location>
    <ligand>
        <name>Mg(2+)</name>
        <dbReference type="ChEBI" id="CHEBI:18420"/>
    </ligand>
</feature>
<evidence type="ECO:0000256" key="5">
    <source>
        <dbReference type="ARBA" id="ARBA00022741"/>
    </source>
</evidence>
<keyword evidence="6 9" id="KW-0418">Kinase</keyword>
<feature type="binding site" evidence="9">
    <location>
        <begin position="209"/>
        <end position="213"/>
    </location>
    <ligand>
        <name>ATP</name>
        <dbReference type="ChEBI" id="CHEBI:30616"/>
    </ligand>
</feature>
<comment type="catalytic activity">
    <reaction evidence="9">
        <text>acetate + ATP = acetyl phosphate + ADP</text>
        <dbReference type="Rhea" id="RHEA:11352"/>
        <dbReference type="ChEBI" id="CHEBI:22191"/>
        <dbReference type="ChEBI" id="CHEBI:30089"/>
        <dbReference type="ChEBI" id="CHEBI:30616"/>
        <dbReference type="ChEBI" id="CHEBI:456216"/>
        <dbReference type="EC" id="2.7.2.1"/>
    </reaction>
</comment>
<dbReference type="NCBIfam" id="TIGR00016">
    <property type="entry name" value="ackA"/>
    <property type="match status" value="1"/>
</dbReference>
<dbReference type="CDD" id="cd24010">
    <property type="entry name" value="ASKHA_NBD_AcK_PK"/>
    <property type="match status" value="1"/>
</dbReference>
<dbReference type="RefSeq" id="WP_311162780.1">
    <property type="nucleotide sequence ID" value="NZ_JAVQLW010000005.1"/>
</dbReference>
<evidence type="ECO:0000256" key="7">
    <source>
        <dbReference type="ARBA" id="ARBA00022840"/>
    </source>
</evidence>
<dbReference type="PANTHER" id="PTHR21060">
    <property type="entry name" value="ACETATE KINASE"/>
    <property type="match status" value="1"/>
</dbReference>
<comment type="subunit">
    <text evidence="9">Homodimer.</text>
</comment>
<evidence type="ECO:0000256" key="2">
    <source>
        <dbReference type="ARBA" id="ARBA00022490"/>
    </source>
</evidence>
<reference evidence="12" key="1">
    <citation type="submission" date="2023-07" db="EMBL/GenBank/DDBJ databases">
        <title>Paracoccus sp. MBLB3053 whole genome sequence.</title>
        <authorList>
            <person name="Hwang C.Y."/>
            <person name="Cho E.-S."/>
            <person name="Seo M.-J."/>
        </authorList>
    </citation>
    <scope>NUCLEOTIDE SEQUENCE [LARGE SCALE GENOMIC DNA]</scope>
    <source>
        <strain evidence="12">MBLB3053</strain>
    </source>
</reference>
<accession>A0ABU2HY51</accession>
<evidence type="ECO:0000313" key="12">
    <source>
        <dbReference type="Proteomes" id="UP001269144"/>
    </source>
</evidence>
<dbReference type="InterPro" id="IPR000890">
    <property type="entry name" value="Aliphatic_acid_kin_short-chain"/>
</dbReference>
<evidence type="ECO:0000256" key="9">
    <source>
        <dbReference type="HAMAP-Rule" id="MF_00020"/>
    </source>
</evidence>
<dbReference type="GO" id="GO:0008776">
    <property type="term" value="F:acetate kinase activity"/>
    <property type="evidence" value="ECO:0007669"/>
    <property type="project" value="UniProtKB-EC"/>
</dbReference>
<comment type="caution">
    <text evidence="11">The sequence shown here is derived from an EMBL/GenBank/DDBJ whole genome shotgun (WGS) entry which is preliminary data.</text>
</comment>
<dbReference type="PANTHER" id="PTHR21060:SF21">
    <property type="entry name" value="ACETATE KINASE"/>
    <property type="match status" value="1"/>
</dbReference>
<keyword evidence="4 9" id="KW-0479">Metal-binding</keyword>
<keyword evidence="8 9" id="KW-0460">Magnesium</keyword>
<dbReference type="SUPFAM" id="SSF53067">
    <property type="entry name" value="Actin-like ATPase domain"/>
    <property type="match status" value="2"/>
</dbReference>
<comment type="similarity">
    <text evidence="1 9 10">Belongs to the acetokinase family.</text>
</comment>
<comment type="function">
    <text evidence="9">Catalyzes the formation of acetyl phosphate from acetate and ATP. Can also catalyze the reverse reaction.</text>
</comment>
<dbReference type="PROSITE" id="PS01075">
    <property type="entry name" value="ACETATE_KINASE_1"/>
    <property type="match status" value="1"/>
</dbReference>
<feature type="site" description="Transition state stabilizer" evidence="9">
    <location>
        <position position="242"/>
    </location>
</feature>
<feature type="binding site" evidence="9">
    <location>
        <begin position="284"/>
        <end position="286"/>
    </location>
    <ligand>
        <name>ATP</name>
        <dbReference type="ChEBI" id="CHEBI:30616"/>
    </ligand>
</feature>
<protein>
    <recommendedName>
        <fullName evidence="9">Acetate kinase</fullName>
        <ecNumber evidence="9">2.7.2.1</ecNumber>
    </recommendedName>
    <alternativeName>
        <fullName evidence="9">Acetokinase</fullName>
    </alternativeName>
</protein>
<dbReference type="PRINTS" id="PR00471">
    <property type="entry name" value="ACETATEKNASE"/>
</dbReference>
<dbReference type="EMBL" id="JAVQLW010000005">
    <property type="protein sequence ID" value="MDS9469994.1"/>
    <property type="molecule type" value="Genomic_DNA"/>
</dbReference>
<feature type="site" description="Transition state stabilizer" evidence="9">
    <location>
        <position position="182"/>
    </location>
</feature>
<dbReference type="EC" id="2.7.2.1" evidence="9"/>
<dbReference type="Gene3D" id="3.30.420.40">
    <property type="match status" value="2"/>
</dbReference>
<feature type="active site" description="Proton donor/acceptor" evidence="9">
    <location>
        <position position="151"/>
    </location>
</feature>
<dbReference type="InterPro" id="IPR043129">
    <property type="entry name" value="ATPase_NBD"/>
</dbReference>
<dbReference type="HAMAP" id="MF_00020">
    <property type="entry name" value="Acetate_kinase"/>
    <property type="match status" value="1"/>
</dbReference>
<keyword evidence="2 9" id="KW-0963">Cytoplasm</keyword>
<keyword evidence="3 9" id="KW-0808">Transferase</keyword>
<evidence type="ECO:0000256" key="8">
    <source>
        <dbReference type="ARBA" id="ARBA00022842"/>
    </source>
</evidence>
<evidence type="ECO:0000256" key="4">
    <source>
        <dbReference type="ARBA" id="ARBA00022723"/>
    </source>
</evidence>
<evidence type="ECO:0000256" key="1">
    <source>
        <dbReference type="ARBA" id="ARBA00008748"/>
    </source>
</evidence>
<keyword evidence="7 9" id="KW-0067">ATP-binding</keyword>
<evidence type="ECO:0000256" key="6">
    <source>
        <dbReference type="ARBA" id="ARBA00022777"/>
    </source>
</evidence>
<feature type="binding site" evidence="9">
    <location>
        <begin position="329"/>
        <end position="333"/>
    </location>
    <ligand>
        <name>ATP</name>
        <dbReference type="ChEBI" id="CHEBI:30616"/>
    </ligand>
</feature>
<feature type="binding site" evidence="9">
    <location>
        <position position="16"/>
    </location>
    <ligand>
        <name>ATP</name>
        <dbReference type="ChEBI" id="CHEBI:30616"/>
    </ligand>
</feature>
<dbReference type="InterPro" id="IPR004372">
    <property type="entry name" value="Ac/propionate_kinase"/>
</dbReference>
<gene>
    <name evidence="9" type="primary">ackA</name>
    <name evidence="11" type="ORF">RGQ15_20805</name>
</gene>
<name>A0ABU2HY51_9RHOB</name>
<keyword evidence="12" id="KW-1185">Reference proteome</keyword>
<dbReference type="Pfam" id="PF00871">
    <property type="entry name" value="Acetate_kinase"/>
    <property type="match status" value="1"/>
</dbReference>
<comment type="cofactor">
    <cofactor evidence="9">
        <name>Mg(2+)</name>
        <dbReference type="ChEBI" id="CHEBI:18420"/>
    </cofactor>
    <cofactor evidence="9">
        <name>Mn(2+)</name>
        <dbReference type="ChEBI" id="CHEBI:29035"/>
    </cofactor>
    <text evidence="9">Mg(2+). Can also accept Mn(2+).</text>
</comment>
<evidence type="ECO:0000256" key="3">
    <source>
        <dbReference type="ARBA" id="ARBA00022679"/>
    </source>
</evidence>
<dbReference type="PROSITE" id="PS01076">
    <property type="entry name" value="ACETATE_KINASE_2"/>
    <property type="match status" value="1"/>
</dbReference>
<evidence type="ECO:0000313" key="11">
    <source>
        <dbReference type="EMBL" id="MDS9469994.1"/>
    </source>
</evidence>